<evidence type="ECO:0000313" key="1">
    <source>
        <dbReference type="EMBL" id="CAH6719665.1"/>
    </source>
</evidence>
<evidence type="ECO:0000313" key="2">
    <source>
        <dbReference type="Proteomes" id="UP001152531"/>
    </source>
</evidence>
<accession>A0ACA9Y405</accession>
<keyword evidence="2" id="KW-1185">Reference proteome</keyword>
<comment type="caution">
    <text evidence="1">The sequence shown here is derived from an EMBL/GenBank/DDBJ whole genome shotgun (WGS) entry which is preliminary data.</text>
</comment>
<sequence length="105" mass="12364">MNTIEDLLHFIDFFDLDSTAQLEPEVQFTEELSPFSETFYLDDTPVPLDSQQRVQRSHRYRTREDPYRDEILLRTPPGLPQSSLTPLQHALIEALWGPQGFRRVF</sequence>
<organism evidence="1 2">
    <name type="scientific">[Candida] jaroonii</name>
    <dbReference type="NCBI Taxonomy" id="467808"/>
    <lineage>
        <taxon>Eukaryota</taxon>
        <taxon>Fungi</taxon>
        <taxon>Dikarya</taxon>
        <taxon>Ascomycota</taxon>
        <taxon>Saccharomycotina</taxon>
        <taxon>Pichiomycetes</taxon>
        <taxon>Debaryomycetaceae</taxon>
        <taxon>Yamadazyma</taxon>
    </lineage>
</organism>
<protein>
    <submittedName>
        <fullName evidence="1">Uncharacterized protein</fullName>
    </submittedName>
</protein>
<proteinExistence type="predicted"/>
<dbReference type="Proteomes" id="UP001152531">
    <property type="component" value="Unassembled WGS sequence"/>
</dbReference>
<dbReference type="EMBL" id="CALSDN010000002">
    <property type="protein sequence ID" value="CAH6719665.1"/>
    <property type="molecule type" value="Genomic_DNA"/>
</dbReference>
<name>A0ACA9Y405_9ASCO</name>
<reference evidence="1" key="1">
    <citation type="submission" date="2022-06" db="EMBL/GenBank/DDBJ databases">
        <authorList>
            <person name="Legras J.-L."/>
            <person name="Devillers H."/>
            <person name="Grondin C."/>
        </authorList>
    </citation>
    <scope>NUCLEOTIDE SEQUENCE</scope>
    <source>
        <strain evidence="1">CLIB 1444</strain>
    </source>
</reference>
<gene>
    <name evidence="1" type="ORF">CLIB1444_02S13740</name>
</gene>